<evidence type="ECO:0000313" key="2">
    <source>
        <dbReference type="Proteomes" id="UP000006512"/>
    </source>
</evidence>
<accession>F4QHL9</accession>
<dbReference type="RefSeq" id="WP_006271937.1">
    <property type="nucleotide sequence ID" value="NZ_GL883077.1"/>
</dbReference>
<dbReference type="EMBL" id="GL883077">
    <property type="protein sequence ID" value="EGF92756.1"/>
    <property type="molecule type" value="Genomic_DNA"/>
</dbReference>
<dbReference type="OrthoDB" id="5194627at2"/>
<sequence>MQTGLYHLTIKGVMNPAKLYESPFTDIAPLGLQKVFALDKVKRLVEVIRGLNESAVG</sequence>
<dbReference type="Proteomes" id="UP000006512">
    <property type="component" value="Unassembled WGS sequence"/>
</dbReference>
<evidence type="ECO:0000313" key="1">
    <source>
        <dbReference type="EMBL" id="EGF92756.1"/>
    </source>
</evidence>
<dbReference type="STRING" id="715226.ABI_11930"/>
<organism evidence="1 2">
    <name type="scientific">Asticcacaulis biprosthecium C19</name>
    <dbReference type="NCBI Taxonomy" id="715226"/>
    <lineage>
        <taxon>Bacteria</taxon>
        <taxon>Pseudomonadati</taxon>
        <taxon>Pseudomonadota</taxon>
        <taxon>Alphaproteobacteria</taxon>
        <taxon>Caulobacterales</taxon>
        <taxon>Caulobacteraceae</taxon>
        <taxon>Asticcacaulis</taxon>
    </lineage>
</organism>
<dbReference type="AlphaFoldDB" id="F4QHL9"/>
<dbReference type="HOGENOM" id="CLU_2955679_0_0_5"/>
<reference evidence="2" key="1">
    <citation type="submission" date="2011-03" db="EMBL/GenBank/DDBJ databases">
        <title>Draft genome sequence of Brevundimonas diminuta.</title>
        <authorList>
            <person name="Brown P.J.B."/>
            <person name="Buechlein A."/>
            <person name="Hemmerich C."/>
            <person name="Brun Y.V."/>
        </authorList>
    </citation>
    <scope>NUCLEOTIDE SEQUENCE [LARGE SCALE GENOMIC DNA]</scope>
    <source>
        <strain evidence="2">C19</strain>
    </source>
</reference>
<gene>
    <name evidence="1" type="ORF">ABI_11930</name>
</gene>
<name>F4QHL9_9CAUL</name>
<protein>
    <submittedName>
        <fullName evidence="1">Uncharacterized protein</fullName>
    </submittedName>
</protein>
<keyword evidence="2" id="KW-1185">Reference proteome</keyword>
<proteinExistence type="predicted"/>